<name>A0A565AQR6_9BRAS</name>
<gene>
    <name evidence="5" type="ORF">ANE_LOCUS1329</name>
</gene>
<dbReference type="EMBL" id="CABITT030000001">
    <property type="protein sequence ID" value="VVA90884.1"/>
    <property type="molecule type" value="Genomic_DNA"/>
</dbReference>
<reference evidence="5" key="1">
    <citation type="submission" date="2019-07" db="EMBL/GenBank/DDBJ databases">
        <authorList>
            <person name="Dittberner H."/>
        </authorList>
    </citation>
    <scope>NUCLEOTIDE SEQUENCE [LARGE SCALE GENOMIC DNA]</scope>
</reference>
<comment type="caution">
    <text evidence="5">The sequence shown here is derived from an EMBL/GenBank/DDBJ whole genome shotgun (WGS) entry which is preliminary data.</text>
</comment>
<dbReference type="InterPro" id="IPR051955">
    <property type="entry name" value="PME_Inhibitor"/>
</dbReference>
<evidence type="ECO:0000313" key="5">
    <source>
        <dbReference type="EMBL" id="VVA90884.1"/>
    </source>
</evidence>
<proteinExistence type="inferred from homology"/>
<evidence type="ECO:0000256" key="2">
    <source>
        <dbReference type="ARBA" id="ARBA00038471"/>
    </source>
</evidence>
<dbReference type="InterPro" id="IPR006501">
    <property type="entry name" value="Pectinesterase_inhib_dom"/>
</dbReference>
<dbReference type="SMART" id="SM00856">
    <property type="entry name" value="PMEI"/>
    <property type="match status" value="1"/>
</dbReference>
<sequence length="168" mass="18435">MAGRDNFQLRFAAVAASAAVLILLVSGQVAEASRMMNLCSHTAYPSLCRPFVKRITNPRRATHRTIQALEAKTKLALVEAAKYKNGNQAITTCYETLSDAVYNLASARKSIRKRDVMAMNTYLTAVVSDYGACVDGFIETRQVNTVQNVAVDLRKISSNCLTLSTLIR</sequence>
<feature type="chain" id="PRO_5021762728" description="Pectinesterase inhibitor domain-containing protein" evidence="3">
    <location>
        <begin position="33"/>
        <end position="168"/>
    </location>
</feature>
<dbReference type="Proteomes" id="UP000489600">
    <property type="component" value="Unassembled WGS sequence"/>
</dbReference>
<evidence type="ECO:0000256" key="1">
    <source>
        <dbReference type="ARBA" id="ARBA00022729"/>
    </source>
</evidence>
<dbReference type="AlphaFoldDB" id="A0A565AQR6"/>
<dbReference type="PANTHER" id="PTHR31080:SF274">
    <property type="entry name" value="PECTINESTERASE_PECTINESTERASE INHIBITOR 26"/>
    <property type="match status" value="1"/>
</dbReference>
<accession>A0A565AQR6</accession>
<dbReference type="CDD" id="cd15800">
    <property type="entry name" value="PMEI-like_2"/>
    <property type="match status" value="1"/>
</dbReference>
<dbReference type="Pfam" id="PF04043">
    <property type="entry name" value="PMEI"/>
    <property type="match status" value="1"/>
</dbReference>
<dbReference type="InterPro" id="IPR035513">
    <property type="entry name" value="Invertase/methylesterase_inhib"/>
</dbReference>
<dbReference type="OrthoDB" id="770764at2759"/>
<dbReference type="NCBIfam" id="TIGR01614">
    <property type="entry name" value="PME_inhib"/>
    <property type="match status" value="1"/>
</dbReference>
<dbReference type="PANTHER" id="PTHR31080">
    <property type="entry name" value="PECTINESTERASE INHIBITOR-LIKE"/>
    <property type="match status" value="1"/>
</dbReference>
<feature type="domain" description="Pectinesterase inhibitor" evidence="4">
    <location>
        <begin position="30"/>
        <end position="163"/>
    </location>
</feature>
<keyword evidence="6" id="KW-1185">Reference proteome</keyword>
<comment type="similarity">
    <text evidence="2">Belongs to the PMEI family.</text>
</comment>
<organism evidence="5 6">
    <name type="scientific">Arabis nemorensis</name>
    <dbReference type="NCBI Taxonomy" id="586526"/>
    <lineage>
        <taxon>Eukaryota</taxon>
        <taxon>Viridiplantae</taxon>
        <taxon>Streptophyta</taxon>
        <taxon>Embryophyta</taxon>
        <taxon>Tracheophyta</taxon>
        <taxon>Spermatophyta</taxon>
        <taxon>Magnoliopsida</taxon>
        <taxon>eudicotyledons</taxon>
        <taxon>Gunneridae</taxon>
        <taxon>Pentapetalae</taxon>
        <taxon>rosids</taxon>
        <taxon>malvids</taxon>
        <taxon>Brassicales</taxon>
        <taxon>Brassicaceae</taxon>
        <taxon>Arabideae</taxon>
        <taxon>Arabis</taxon>
    </lineage>
</organism>
<dbReference type="GO" id="GO:0004857">
    <property type="term" value="F:enzyme inhibitor activity"/>
    <property type="evidence" value="ECO:0007669"/>
    <property type="project" value="InterPro"/>
</dbReference>
<keyword evidence="1 3" id="KW-0732">Signal</keyword>
<evidence type="ECO:0000259" key="4">
    <source>
        <dbReference type="SMART" id="SM00856"/>
    </source>
</evidence>
<feature type="signal peptide" evidence="3">
    <location>
        <begin position="1"/>
        <end position="32"/>
    </location>
</feature>
<protein>
    <recommendedName>
        <fullName evidence="4">Pectinesterase inhibitor domain-containing protein</fullName>
    </recommendedName>
</protein>
<dbReference type="SUPFAM" id="SSF101148">
    <property type="entry name" value="Plant invertase/pectin methylesterase inhibitor"/>
    <property type="match status" value="1"/>
</dbReference>
<evidence type="ECO:0000256" key="3">
    <source>
        <dbReference type="SAM" id="SignalP"/>
    </source>
</evidence>
<dbReference type="Gene3D" id="1.20.140.40">
    <property type="entry name" value="Invertase/pectin methylesterase inhibitor family protein"/>
    <property type="match status" value="1"/>
</dbReference>
<evidence type="ECO:0000313" key="6">
    <source>
        <dbReference type="Proteomes" id="UP000489600"/>
    </source>
</evidence>